<comment type="similarity">
    <text evidence="3 12">Belongs to the phosphoglycerate kinase family.</text>
</comment>
<feature type="compositionally biased region" description="Low complexity" evidence="14">
    <location>
        <begin position="302"/>
        <end position="320"/>
    </location>
</feature>
<keyword evidence="6" id="KW-0479">Metal-binding</keyword>
<dbReference type="PANTHER" id="PTHR11406:SF0">
    <property type="entry name" value="PHOSPHOGLYCERATE KINASE"/>
    <property type="match status" value="1"/>
</dbReference>
<keyword evidence="10" id="KW-0460">Magnesium</keyword>
<evidence type="ECO:0000256" key="4">
    <source>
        <dbReference type="ARBA" id="ARBA00013061"/>
    </source>
</evidence>
<dbReference type="AlphaFoldDB" id="A0AAV4ES47"/>
<comment type="catalytic activity">
    <reaction evidence="12">
        <text>(2R)-3-phosphoglycerate + ATP = (2R)-3-phospho-glyceroyl phosphate + ADP</text>
        <dbReference type="Rhea" id="RHEA:14801"/>
        <dbReference type="ChEBI" id="CHEBI:30616"/>
        <dbReference type="ChEBI" id="CHEBI:57604"/>
        <dbReference type="ChEBI" id="CHEBI:58272"/>
        <dbReference type="ChEBI" id="CHEBI:456216"/>
        <dbReference type="EC" id="2.7.2.3"/>
    </reaction>
</comment>
<evidence type="ECO:0000256" key="2">
    <source>
        <dbReference type="ARBA" id="ARBA00004838"/>
    </source>
</evidence>
<evidence type="ECO:0000256" key="9">
    <source>
        <dbReference type="ARBA" id="ARBA00022840"/>
    </source>
</evidence>
<comment type="pathway">
    <text evidence="2 12">Carbohydrate degradation; glycolysis; pyruvate from D-glyceraldehyde 3-phosphate: step 2/5.</text>
</comment>
<keyword evidence="16" id="KW-1185">Reference proteome</keyword>
<dbReference type="GO" id="GO:0043531">
    <property type="term" value="F:ADP binding"/>
    <property type="evidence" value="ECO:0007669"/>
    <property type="project" value="TreeGrafter"/>
</dbReference>
<accession>A0AAV4ES47</accession>
<dbReference type="GO" id="GO:0005524">
    <property type="term" value="F:ATP binding"/>
    <property type="evidence" value="ECO:0007669"/>
    <property type="project" value="UniProtKB-KW"/>
</dbReference>
<dbReference type="GO" id="GO:0006094">
    <property type="term" value="P:gluconeogenesis"/>
    <property type="evidence" value="ECO:0007669"/>
    <property type="project" value="TreeGrafter"/>
</dbReference>
<evidence type="ECO:0000256" key="5">
    <source>
        <dbReference type="ARBA" id="ARBA00022679"/>
    </source>
</evidence>
<keyword evidence="11" id="KW-0324">Glycolysis</keyword>
<dbReference type="GO" id="GO:0046872">
    <property type="term" value="F:metal ion binding"/>
    <property type="evidence" value="ECO:0007669"/>
    <property type="project" value="UniProtKB-KW"/>
</dbReference>
<dbReference type="SUPFAM" id="SSF53748">
    <property type="entry name" value="Phosphoglycerate kinase"/>
    <property type="match status" value="1"/>
</dbReference>
<dbReference type="InterPro" id="IPR001576">
    <property type="entry name" value="Phosphoglycerate_kinase"/>
</dbReference>
<organism evidence="15 16">
    <name type="scientific">Elysia marginata</name>
    <dbReference type="NCBI Taxonomy" id="1093978"/>
    <lineage>
        <taxon>Eukaryota</taxon>
        <taxon>Metazoa</taxon>
        <taxon>Spiralia</taxon>
        <taxon>Lophotrochozoa</taxon>
        <taxon>Mollusca</taxon>
        <taxon>Gastropoda</taxon>
        <taxon>Heterobranchia</taxon>
        <taxon>Euthyneura</taxon>
        <taxon>Panpulmonata</taxon>
        <taxon>Sacoglossa</taxon>
        <taxon>Placobranchoidea</taxon>
        <taxon>Plakobranchidae</taxon>
        <taxon>Elysia</taxon>
    </lineage>
</organism>
<dbReference type="PRINTS" id="PR00477">
    <property type="entry name" value="PHGLYCKINASE"/>
</dbReference>
<dbReference type="InterPro" id="IPR006623">
    <property type="entry name" value="THEG"/>
</dbReference>
<feature type="region of interest" description="Disordered" evidence="14">
    <location>
        <begin position="78"/>
        <end position="112"/>
    </location>
</feature>
<dbReference type="GO" id="GO:0004618">
    <property type="term" value="F:phosphoglycerate kinase activity"/>
    <property type="evidence" value="ECO:0007669"/>
    <property type="project" value="UniProtKB-EC"/>
</dbReference>
<reference evidence="15 16" key="1">
    <citation type="journal article" date="2021" name="Elife">
        <title>Chloroplast acquisition without the gene transfer in kleptoplastic sea slugs, Plakobranchus ocellatus.</title>
        <authorList>
            <person name="Maeda T."/>
            <person name="Takahashi S."/>
            <person name="Yoshida T."/>
            <person name="Shimamura S."/>
            <person name="Takaki Y."/>
            <person name="Nagai Y."/>
            <person name="Toyoda A."/>
            <person name="Suzuki Y."/>
            <person name="Arimoto A."/>
            <person name="Ishii H."/>
            <person name="Satoh N."/>
            <person name="Nishiyama T."/>
            <person name="Hasebe M."/>
            <person name="Maruyama T."/>
            <person name="Minagawa J."/>
            <person name="Obokata J."/>
            <person name="Shigenobu S."/>
        </authorList>
    </citation>
    <scope>NUCLEOTIDE SEQUENCE [LARGE SCALE GENOMIC DNA]</scope>
</reference>
<evidence type="ECO:0000256" key="7">
    <source>
        <dbReference type="ARBA" id="ARBA00022741"/>
    </source>
</evidence>
<evidence type="ECO:0000256" key="6">
    <source>
        <dbReference type="ARBA" id="ARBA00022723"/>
    </source>
</evidence>
<protein>
    <recommendedName>
        <fullName evidence="4 12">Phosphoglycerate kinase</fullName>
        <ecNumber evidence="4 12">2.7.2.3</ecNumber>
    </recommendedName>
</protein>
<dbReference type="EC" id="2.7.2.3" evidence="4 12"/>
<feature type="compositionally biased region" description="Low complexity" evidence="14">
    <location>
        <begin position="89"/>
        <end position="99"/>
    </location>
</feature>
<dbReference type="Proteomes" id="UP000762676">
    <property type="component" value="Unassembled WGS sequence"/>
</dbReference>
<evidence type="ECO:0000256" key="14">
    <source>
        <dbReference type="SAM" id="MobiDB-lite"/>
    </source>
</evidence>
<evidence type="ECO:0000256" key="12">
    <source>
        <dbReference type="RuleBase" id="RU000532"/>
    </source>
</evidence>
<dbReference type="InterPro" id="IPR036043">
    <property type="entry name" value="Phosphoglycerate_kinase_sf"/>
</dbReference>
<evidence type="ECO:0000313" key="16">
    <source>
        <dbReference type="Proteomes" id="UP000762676"/>
    </source>
</evidence>
<keyword evidence="8 12" id="KW-0418">Kinase</keyword>
<dbReference type="EMBL" id="BMAT01010917">
    <property type="protein sequence ID" value="GFR63405.1"/>
    <property type="molecule type" value="Genomic_DNA"/>
</dbReference>
<keyword evidence="5 12" id="KW-0808">Transferase</keyword>
<feature type="compositionally biased region" description="Basic residues" evidence="14">
    <location>
        <begin position="280"/>
        <end position="291"/>
    </location>
</feature>
<sequence length="688" mass="76295">MDTCIAKSIQQRTAYLFNTLEHMQEKQTDFGSFSAVTPGRTMAESETRETGMEVCQSQPAPQSRHNMARVMSRPAPLVKAKNTGPKPGATSSSTAAAKSRGLTSAEEGKRCSTRSYQYQHPGLGCSVRSHHYHNPSQTFPPAETAPHWYTSTGPLYDTLYSPRCYQPMKTFHIPATEPIAKIRSTNNVILSRRYGLDPALNYTGVGRGLAASLGEATAPAVMATRVYGHAGDATTLSRSWLYSEMGSPSLYTDLCQHGSGAASPRLAVNFKHSKTNASNKKPHPQKSKSHAAHQCIDKQGIPQAQRASRPGQQGQQRQQGNTVVKKSTCSNPDLNNNFYKGGSGIFFCNRIKGLTEDEEMSGTDRISLLAQPKRYPCQYRNFCDVKRITPEAMQRIESLAQPKLCHYTVCSCCLSPNCLGECTTKFKPNVSSCSKPSCVDWDRLATPRKTVAPPVKVTKPVQSSALTASTNRRIEKLSVPRKQINSGDYYVWLWNKKPDVNVYLKPIRRLSVAKCDLKDTRVLLRCDLDFTRGKPIDCKVRDALPTMQLALKREVKSIVIISRCGPEGIPKDPAFSLKPLAQVFEKYLETRVIFLDDCVGFQAQALCEDPVPGSVFLLENLSFSPEEVGYVMQGDQKILCKKEDVNRYQKIISDHGDIYITDSFCELVNMTNTTVGYPPKVHSGHVKK</sequence>
<evidence type="ECO:0000256" key="8">
    <source>
        <dbReference type="ARBA" id="ARBA00022777"/>
    </source>
</evidence>
<feature type="region of interest" description="Disordered" evidence="14">
    <location>
        <begin position="275"/>
        <end position="294"/>
    </location>
</feature>
<dbReference type="GO" id="GO:0005829">
    <property type="term" value="C:cytosol"/>
    <property type="evidence" value="ECO:0007669"/>
    <property type="project" value="TreeGrafter"/>
</dbReference>
<evidence type="ECO:0000256" key="3">
    <source>
        <dbReference type="ARBA" id="ARBA00008982"/>
    </source>
</evidence>
<dbReference type="Pfam" id="PF00162">
    <property type="entry name" value="PGK"/>
    <property type="match status" value="1"/>
</dbReference>
<dbReference type="Gene3D" id="3.40.50.1260">
    <property type="entry name" value="Phosphoglycerate kinase, N-terminal domain"/>
    <property type="match status" value="1"/>
</dbReference>
<evidence type="ECO:0000313" key="15">
    <source>
        <dbReference type="EMBL" id="GFR63405.1"/>
    </source>
</evidence>
<name>A0AAV4ES47_9GAST</name>
<proteinExistence type="inferred from homology"/>
<comment type="cofactor">
    <cofactor evidence="1">
        <name>Mg(2+)</name>
        <dbReference type="ChEBI" id="CHEBI:18420"/>
    </cofactor>
</comment>
<evidence type="ECO:0000256" key="1">
    <source>
        <dbReference type="ARBA" id="ARBA00001946"/>
    </source>
</evidence>
<dbReference type="GO" id="GO:0006096">
    <property type="term" value="P:glycolytic process"/>
    <property type="evidence" value="ECO:0007669"/>
    <property type="project" value="UniProtKB-KW"/>
</dbReference>
<evidence type="ECO:0000256" key="13">
    <source>
        <dbReference type="RuleBase" id="RU000696"/>
    </source>
</evidence>
<gene>
    <name evidence="15" type="ORF">ElyMa_005483900</name>
</gene>
<dbReference type="PANTHER" id="PTHR11406">
    <property type="entry name" value="PHOSPHOGLYCERATE KINASE"/>
    <property type="match status" value="1"/>
</dbReference>
<comment type="subunit">
    <text evidence="13">Monomer.</text>
</comment>
<keyword evidence="7" id="KW-0547">Nucleotide-binding</keyword>
<comment type="caution">
    <text evidence="15">The sequence shown here is derived from an EMBL/GenBank/DDBJ whole genome shotgun (WGS) entry which is preliminary data.</text>
</comment>
<keyword evidence="9" id="KW-0067">ATP-binding</keyword>
<evidence type="ECO:0000256" key="10">
    <source>
        <dbReference type="ARBA" id="ARBA00022842"/>
    </source>
</evidence>
<evidence type="ECO:0000256" key="11">
    <source>
        <dbReference type="ARBA" id="ARBA00023152"/>
    </source>
</evidence>
<dbReference type="Pfam" id="PF14912">
    <property type="entry name" value="THEG"/>
    <property type="match status" value="2"/>
</dbReference>
<dbReference type="InterPro" id="IPR015824">
    <property type="entry name" value="Phosphoglycerate_kinase_N"/>
</dbReference>
<feature type="region of interest" description="Disordered" evidence="14">
    <location>
        <begin position="301"/>
        <end position="328"/>
    </location>
</feature>